<evidence type="ECO:0000313" key="7">
    <source>
        <dbReference type="EMBL" id="KAF6758734.1"/>
    </source>
</evidence>
<keyword evidence="5" id="KW-0732">Signal</keyword>
<keyword evidence="4" id="KW-0812">Transmembrane</keyword>
<proteinExistence type="predicted"/>
<keyword evidence="4" id="KW-0472">Membrane</keyword>
<feature type="disulfide bond" evidence="2">
    <location>
        <begin position="185"/>
        <end position="195"/>
    </location>
</feature>
<evidence type="ECO:0000256" key="5">
    <source>
        <dbReference type="SAM" id="SignalP"/>
    </source>
</evidence>
<dbReference type="PROSITE" id="PS50026">
    <property type="entry name" value="EGF_3"/>
    <property type="match status" value="1"/>
</dbReference>
<evidence type="ECO:0000256" key="4">
    <source>
        <dbReference type="SAM" id="Phobius"/>
    </source>
</evidence>
<dbReference type="AlphaFoldDB" id="A0A8H6MAD1"/>
<dbReference type="InterPro" id="IPR009030">
    <property type="entry name" value="Growth_fac_rcpt_cys_sf"/>
</dbReference>
<reference evidence="7 8" key="1">
    <citation type="submission" date="2020-07" db="EMBL/GenBank/DDBJ databases">
        <title>Comparative genomics of pyrophilous fungi reveals a link between fire events and developmental genes.</title>
        <authorList>
            <consortium name="DOE Joint Genome Institute"/>
            <person name="Steindorff A.S."/>
            <person name="Carver A."/>
            <person name="Calhoun S."/>
            <person name="Stillman K."/>
            <person name="Liu H."/>
            <person name="Lipzen A."/>
            <person name="Pangilinan J."/>
            <person name="Labutti K."/>
            <person name="Bruns T.D."/>
            <person name="Grigoriev I.V."/>
        </authorList>
    </citation>
    <scope>NUCLEOTIDE SEQUENCE [LARGE SCALE GENOMIC DNA]</scope>
    <source>
        <strain evidence="7 8">CBS 144469</strain>
    </source>
</reference>
<feature type="chain" id="PRO_5034047340" evidence="5">
    <location>
        <begin position="21"/>
        <end position="1073"/>
    </location>
</feature>
<evidence type="ECO:0000313" key="8">
    <source>
        <dbReference type="Proteomes" id="UP000521943"/>
    </source>
</evidence>
<dbReference type="PANTHER" id="PTHR15332:SF175">
    <property type="entry name" value="PROPROTEIN CONVERTASE SUBTILISIN_KEXIN TYPE 5-LIKE"/>
    <property type="match status" value="1"/>
</dbReference>
<accession>A0A8H6MAD1</accession>
<feature type="region of interest" description="Disordered" evidence="3">
    <location>
        <begin position="890"/>
        <end position="920"/>
    </location>
</feature>
<comment type="caution">
    <text evidence="7">The sequence shown here is derived from an EMBL/GenBank/DDBJ whole genome shotgun (WGS) entry which is preliminary data.</text>
</comment>
<keyword evidence="4" id="KW-1133">Transmembrane helix</keyword>
<protein>
    <submittedName>
        <fullName evidence="7">FRAS1 protein</fullName>
    </submittedName>
</protein>
<dbReference type="EMBL" id="JACGCI010000018">
    <property type="protein sequence ID" value="KAF6758734.1"/>
    <property type="molecule type" value="Genomic_DNA"/>
</dbReference>
<feature type="region of interest" description="Disordered" evidence="3">
    <location>
        <begin position="838"/>
        <end position="859"/>
    </location>
</feature>
<dbReference type="PROSITE" id="PS01248">
    <property type="entry name" value="EGF_LAM_1"/>
    <property type="match status" value="1"/>
</dbReference>
<feature type="signal peptide" evidence="5">
    <location>
        <begin position="1"/>
        <end position="20"/>
    </location>
</feature>
<dbReference type="CDD" id="cd00055">
    <property type="entry name" value="EGF_Lam"/>
    <property type="match status" value="1"/>
</dbReference>
<evidence type="ECO:0000256" key="3">
    <source>
        <dbReference type="SAM" id="MobiDB-lite"/>
    </source>
</evidence>
<feature type="transmembrane region" description="Helical" evidence="4">
    <location>
        <begin position="663"/>
        <end position="684"/>
    </location>
</feature>
<feature type="region of interest" description="Disordered" evidence="3">
    <location>
        <begin position="768"/>
        <end position="794"/>
    </location>
</feature>
<evidence type="ECO:0000259" key="6">
    <source>
        <dbReference type="PROSITE" id="PS50026"/>
    </source>
</evidence>
<dbReference type="Gene3D" id="2.10.220.10">
    <property type="entry name" value="Hormone Receptor, Insulin-like Growth Factor Receptor 1, Chain A, domain 2"/>
    <property type="match status" value="4"/>
</dbReference>
<dbReference type="CDD" id="cd00064">
    <property type="entry name" value="FU"/>
    <property type="match status" value="3"/>
</dbReference>
<dbReference type="PROSITE" id="PS00022">
    <property type="entry name" value="EGF_1"/>
    <property type="match status" value="1"/>
</dbReference>
<dbReference type="InterPro" id="IPR000742">
    <property type="entry name" value="EGF"/>
</dbReference>
<dbReference type="InterPro" id="IPR006212">
    <property type="entry name" value="Furin_repeat"/>
</dbReference>
<evidence type="ECO:0000256" key="1">
    <source>
        <dbReference type="ARBA" id="ARBA00022536"/>
    </source>
</evidence>
<dbReference type="SUPFAM" id="SSF57184">
    <property type="entry name" value="Growth factor receptor domain"/>
    <property type="match status" value="3"/>
</dbReference>
<keyword evidence="8" id="KW-1185">Reference proteome</keyword>
<dbReference type="Gene3D" id="2.10.25.10">
    <property type="entry name" value="Laminin"/>
    <property type="match status" value="1"/>
</dbReference>
<feature type="compositionally biased region" description="Basic and acidic residues" evidence="3">
    <location>
        <begin position="838"/>
        <end position="858"/>
    </location>
</feature>
<dbReference type="SMART" id="SM00181">
    <property type="entry name" value="EGF"/>
    <property type="match status" value="4"/>
</dbReference>
<dbReference type="SMART" id="SM00261">
    <property type="entry name" value="FU"/>
    <property type="match status" value="7"/>
</dbReference>
<feature type="disulfide bond" evidence="2">
    <location>
        <begin position="203"/>
        <end position="212"/>
    </location>
</feature>
<gene>
    <name evidence="7" type="ORF">DFP72DRAFT_888108</name>
</gene>
<dbReference type="Proteomes" id="UP000521943">
    <property type="component" value="Unassembled WGS sequence"/>
</dbReference>
<dbReference type="OrthoDB" id="18487at2759"/>
<keyword evidence="1 2" id="KW-0245">EGF-like domain</keyword>
<keyword evidence="2" id="KW-1015">Disulfide bond</keyword>
<name>A0A8H6MAD1_9AGAR</name>
<dbReference type="InterPro" id="IPR002049">
    <property type="entry name" value="LE_dom"/>
</dbReference>
<evidence type="ECO:0000256" key="2">
    <source>
        <dbReference type="PROSITE-ProRule" id="PRU00076"/>
    </source>
</evidence>
<sequence>MIVSIPTLLSVVGLVASTVAQSTPAVVCVAGQCVQGFTNTTIGAKLSAPGSSTSLHLLPGQYTSTTSPQLLHDLLTSSSASLASSAGLPSTLSLPLNLALQPGLAIYSESFYSGKDAFTNLPTAPVGNVTLPMAVKSLALPENVWVAVSSNTNDGRVVLWESVPDVSQVSLTPSLALLDIQSTSCSPACSGAGVCSAAGQCICPAGFGGSSCESCAPGFFGPKCQPCPSGCDKCDEGTSGSGRCLSTQVGDTDPRKCNCVNGVCGAGGSCTCSTGWVDKSDGTKCSGCAVGFFLTTTGDCGVCALGCSQCSDSTGSCNSCLPGYTQNLNDRTKCDPIKPVLSTGILCPDNTFSDGAECKVCSAACGSCKGPGDGDCLTCGTGLFMSGGKCVQADSNGVCEGSSGLVADNVKKSCETCPAKCTKCGIPNFTAGSTIDKLQCSQCLPGFVLANGKCVDTCPAGSFIDPRDNLTCIACSSSCGTCAGSADFCLTCPGNLLAADGKCVSTCPSTSFTSTSNTVPPANACLTCHPDCATCSGPAFNQCTSCSATRPVLSAVTGATAGRCLPTCSKNQFFDATSRTCQSCDSSCASCSGAGPSKCLSCSSSRQTVRGGQCLDATCTGSTGVLPGLGVCLSDLVSVPKETALPPITGLDNPTVVKSKLQWWQILLMVLGCVFIFVAFLWCCRRRARKQRAKKTTQFAKGKGIDKGKWKWGSFAAGWRMLFNRKKKGGAGLQEGELPIAYNHHEVTSRSRPVSIVRGEDIKMAAIPTRKAVPKLDPGSAASEARSNRRKTRDDDLDSYIDAYDYSRRSLSIRSHTPSTLPDLDGYRSKKNNIYDRDRLRREVTDEQMRRGRERDLEQDSMYSEITGQQRHTPEPRMPVRRDAVPIGFQSASSSRSASPVRNAGKLRKVQRQPSDETMSSIVIQPQQRDAVLIDLGENSNKQLPQAPLQYQASPFLSSQPVQTPGQRGLGLTAAQSYAMTMAPDLIGGGPQANIVPGGAPMLSLPAGLGLGVNGAAPLVSGGIGTTGGLYWLQPTGTSDSGSTNFVLKPAMTGSSTLTAQTTGTSSKNPFRV</sequence>
<organism evidence="7 8">
    <name type="scientific">Ephemerocybe angulata</name>
    <dbReference type="NCBI Taxonomy" id="980116"/>
    <lineage>
        <taxon>Eukaryota</taxon>
        <taxon>Fungi</taxon>
        <taxon>Dikarya</taxon>
        <taxon>Basidiomycota</taxon>
        <taxon>Agaricomycotina</taxon>
        <taxon>Agaricomycetes</taxon>
        <taxon>Agaricomycetidae</taxon>
        <taxon>Agaricales</taxon>
        <taxon>Agaricineae</taxon>
        <taxon>Psathyrellaceae</taxon>
        <taxon>Ephemerocybe</taxon>
    </lineage>
</organism>
<dbReference type="PANTHER" id="PTHR15332">
    <property type="entry name" value="PROPROTEIN CONVERTASE SUBTILISIN_KEXIN TYPE 5-LIKE"/>
    <property type="match status" value="1"/>
</dbReference>
<comment type="caution">
    <text evidence="2">Lacks conserved residue(s) required for the propagation of feature annotation.</text>
</comment>
<feature type="domain" description="EGF-like" evidence="6">
    <location>
        <begin position="181"/>
        <end position="213"/>
    </location>
</feature>